<dbReference type="PANTHER" id="PTHR22603:SF68">
    <property type="entry name" value="ETHANOLAMINE KINASE 1"/>
    <property type="match status" value="1"/>
</dbReference>
<keyword evidence="1" id="KW-0594">Phospholipid biosynthesis</keyword>
<accession>A0A553REM2</accession>
<feature type="region of interest" description="Disordered" evidence="6">
    <location>
        <begin position="204"/>
        <end position="224"/>
    </location>
</feature>
<dbReference type="OrthoDB" id="10267235at2759"/>
<keyword evidence="8" id="KW-1185">Reference proteome</keyword>
<dbReference type="SUPFAM" id="SSF56112">
    <property type="entry name" value="Protein kinase-like (PK-like)"/>
    <property type="match status" value="1"/>
</dbReference>
<dbReference type="AlphaFoldDB" id="A0A553REM2"/>
<evidence type="ECO:0000256" key="2">
    <source>
        <dbReference type="ARBA" id="ARBA00023264"/>
    </source>
</evidence>
<gene>
    <name evidence="7" type="ORF">DNTS_015392</name>
</gene>
<evidence type="ECO:0000256" key="5">
    <source>
        <dbReference type="ARBA" id="ARBA00038874"/>
    </source>
</evidence>
<dbReference type="GO" id="GO:0006646">
    <property type="term" value="P:phosphatidylethanolamine biosynthetic process"/>
    <property type="evidence" value="ECO:0007669"/>
    <property type="project" value="TreeGrafter"/>
</dbReference>
<feature type="region of interest" description="Disordered" evidence="6">
    <location>
        <begin position="1"/>
        <end position="23"/>
    </location>
</feature>
<comment type="pathway">
    <text evidence="3">Phospholipid metabolism; phosphatidylethanolamine biosynthesis; phosphatidylethanolamine from ethanolamine: step 1/3.</text>
</comment>
<evidence type="ECO:0000256" key="3">
    <source>
        <dbReference type="ARBA" id="ARBA00037883"/>
    </source>
</evidence>
<evidence type="ECO:0000313" key="8">
    <source>
        <dbReference type="Proteomes" id="UP000316079"/>
    </source>
</evidence>
<dbReference type="GO" id="GO:0005737">
    <property type="term" value="C:cytoplasm"/>
    <property type="evidence" value="ECO:0007669"/>
    <property type="project" value="TreeGrafter"/>
</dbReference>
<evidence type="ECO:0000256" key="1">
    <source>
        <dbReference type="ARBA" id="ARBA00023209"/>
    </source>
</evidence>
<dbReference type="EC" id="2.7.1.82" evidence="5"/>
<evidence type="ECO:0000313" key="7">
    <source>
        <dbReference type="EMBL" id="TRZ00633.1"/>
    </source>
</evidence>
<keyword evidence="1" id="KW-0444">Lipid biosynthesis</keyword>
<keyword evidence="1" id="KW-0443">Lipid metabolism</keyword>
<dbReference type="PANTHER" id="PTHR22603">
    <property type="entry name" value="CHOLINE/ETHANOALAMINE KINASE"/>
    <property type="match status" value="1"/>
</dbReference>
<keyword evidence="2" id="KW-1208">Phospholipid metabolism</keyword>
<evidence type="ECO:0000256" key="4">
    <source>
        <dbReference type="ARBA" id="ARBA00038211"/>
    </source>
</evidence>
<evidence type="ECO:0000256" key="6">
    <source>
        <dbReference type="SAM" id="MobiDB-lite"/>
    </source>
</evidence>
<dbReference type="EMBL" id="SRMA01024324">
    <property type="protein sequence ID" value="TRZ00633.1"/>
    <property type="molecule type" value="Genomic_DNA"/>
</dbReference>
<organism evidence="7 8">
    <name type="scientific">Danionella cerebrum</name>
    <dbReference type="NCBI Taxonomy" id="2873325"/>
    <lineage>
        <taxon>Eukaryota</taxon>
        <taxon>Metazoa</taxon>
        <taxon>Chordata</taxon>
        <taxon>Craniata</taxon>
        <taxon>Vertebrata</taxon>
        <taxon>Euteleostomi</taxon>
        <taxon>Actinopterygii</taxon>
        <taxon>Neopterygii</taxon>
        <taxon>Teleostei</taxon>
        <taxon>Ostariophysi</taxon>
        <taxon>Cypriniformes</taxon>
        <taxon>Danionidae</taxon>
        <taxon>Danioninae</taxon>
        <taxon>Danionella</taxon>
    </lineage>
</organism>
<dbReference type="Pfam" id="PF01633">
    <property type="entry name" value="Choline_kinase"/>
    <property type="match status" value="1"/>
</dbReference>
<comment type="caution">
    <text evidence="7">The sequence shown here is derived from an EMBL/GenBank/DDBJ whole genome shotgun (WGS) entry which is preliminary data.</text>
</comment>
<dbReference type="CDD" id="cd05157">
    <property type="entry name" value="ETNK_euk"/>
    <property type="match status" value="1"/>
</dbReference>
<protein>
    <recommendedName>
        <fullName evidence="5">ethanolamine kinase</fullName>
        <ecNumber evidence="5">2.7.1.82</ecNumber>
    </recommendedName>
</protein>
<dbReference type="Proteomes" id="UP000316079">
    <property type="component" value="Unassembled WGS sequence"/>
</dbReference>
<comment type="similarity">
    <text evidence="4">Belongs to the choline/ethanolamine kinase family.</text>
</comment>
<sequence length="476" mass="54326">MSRSLQNPGQIVPGAPAVYKDPSEKKKNMIRNTNFMEHNRLHLNLSVDDRSPRPGISELLKKLRPEWNPEEIQIKASSTPQMLASDFCCKGPVLLVRVYGQMTELFMDREKEMEMFQLLHTHGCGPELYCSFSNGICYEFIPGVVLDDALLREPSVYRLIASEMGKIHSINRAEMKSDSAAEPVLWSRLSRFLTLLQGPDELQSLTHAPESGANNPLSSSQGQTSSISLFTQRHIKERTISQRSSCFWKRETVLVSKETPSLNILIEELEELKNLLTLSRSQVVLCHNDLLTKNVIYNREEDQVKFIDYEYADYNYQAYDIGNHFNEFAGISTVDSSLFPSTELRFDWLASYLESFKRCSGESPSVTKEELQELHQQVCQFSLVHQKSSASPQVAHLFWCLWALLQAKHSSIDFDFQRRWVCQSSIQLLPGEEAGLLWDEDFMNLLSDSLQSRVYRAKLQEVLESADVFSDAVGST</sequence>
<proteinExistence type="inferred from homology"/>
<dbReference type="GO" id="GO:0004305">
    <property type="term" value="F:ethanolamine kinase activity"/>
    <property type="evidence" value="ECO:0007669"/>
    <property type="project" value="UniProtKB-EC"/>
</dbReference>
<dbReference type="Gene3D" id="3.90.1200.10">
    <property type="match status" value="1"/>
</dbReference>
<dbReference type="InterPro" id="IPR011009">
    <property type="entry name" value="Kinase-like_dom_sf"/>
</dbReference>
<dbReference type="STRING" id="623744.A0A553REM2"/>
<name>A0A553REM2_9TELE</name>
<reference evidence="7 8" key="1">
    <citation type="journal article" date="2019" name="Sci. Data">
        <title>Hybrid genome assembly and annotation of Danionella translucida.</title>
        <authorList>
            <person name="Kadobianskyi M."/>
            <person name="Schulze L."/>
            <person name="Schuelke M."/>
            <person name="Judkewitz B."/>
        </authorList>
    </citation>
    <scope>NUCLEOTIDE SEQUENCE [LARGE SCALE GENOMIC DNA]</scope>
    <source>
        <strain evidence="7 8">Bolton</strain>
    </source>
</reference>